<name>A0A5B7GR08_PORTR</name>
<keyword evidence="3" id="KW-1185">Reference proteome</keyword>
<dbReference type="AlphaFoldDB" id="A0A5B7GR08"/>
<accession>A0A5B7GR08</accession>
<feature type="compositionally biased region" description="Basic and acidic residues" evidence="1">
    <location>
        <begin position="22"/>
        <end position="31"/>
    </location>
</feature>
<proteinExistence type="predicted"/>
<protein>
    <submittedName>
        <fullName evidence="2">Uncharacterized protein</fullName>
    </submittedName>
</protein>
<gene>
    <name evidence="2" type="ORF">E2C01_056688</name>
</gene>
<comment type="caution">
    <text evidence="2">The sequence shown here is derived from an EMBL/GenBank/DDBJ whole genome shotgun (WGS) entry which is preliminary data.</text>
</comment>
<organism evidence="2 3">
    <name type="scientific">Portunus trituberculatus</name>
    <name type="common">Swimming crab</name>
    <name type="synonym">Neptunus trituberculatus</name>
    <dbReference type="NCBI Taxonomy" id="210409"/>
    <lineage>
        <taxon>Eukaryota</taxon>
        <taxon>Metazoa</taxon>
        <taxon>Ecdysozoa</taxon>
        <taxon>Arthropoda</taxon>
        <taxon>Crustacea</taxon>
        <taxon>Multicrustacea</taxon>
        <taxon>Malacostraca</taxon>
        <taxon>Eumalacostraca</taxon>
        <taxon>Eucarida</taxon>
        <taxon>Decapoda</taxon>
        <taxon>Pleocyemata</taxon>
        <taxon>Brachyura</taxon>
        <taxon>Eubrachyura</taxon>
        <taxon>Portunoidea</taxon>
        <taxon>Portunidae</taxon>
        <taxon>Portuninae</taxon>
        <taxon>Portunus</taxon>
    </lineage>
</organism>
<dbReference type="EMBL" id="VSRR010019852">
    <property type="protein sequence ID" value="MPC62601.1"/>
    <property type="molecule type" value="Genomic_DNA"/>
</dbReference>
<evidence type="ECO:0000313" key="3">
    <source>
        <dbReference type="Proteomes" id="UP000324222"/>
    </source>
</evidence>
<evidence type="ECO:0000256" key="1">
    <source>
        <dbReference type="SAM" id="MobiDB-lite"/>
    </source>
</evidence>
<feature type="region of interest" description="Disordered" evidence="1">
    <location>
        <begin position="1"/>
        <end position="65"/>
    </location>
</feature>
<reference evidence="2 3" key="1">
    <citation type="submission" date="2019-05" db="EMBL/GenBank/DDBJ databases">
        <title>Another draft genome of Portunus trituberculatus and its Hox gene families provides insights of decapod evolution.</title>
        <authorList>
            <person name="Jeong J.-H."/>
            <person name="Song I."/>
            <person name="Kim S."/>
            <person name="Choi T."/>
            <person name="Kim D."/>
            <person name="Ryu S."/>
            <person name="Kim W."/>
        </authorList>
    </citation>
    <scope>NUCLEOTIDE SEQUENCE [LARGE SCALE GENOMIC DNA]</scope>
    <source>
        <tissue evidence="2">Muscle</tissue>
    </source>
</reference>
<evidence type="ECO:0000313" key="2">
    <source>
        <dbReference type="EMBL" id="MPC62601.1"/>
    </source>
</evidence>
<sequence length="65" mass="7350">MNNVQDLLESNAEPLSNDELVELDKALQEAEKEGDEEEEPLRGLDIKTYRMSRGYRKSPGNPEGT</sequence>
<dbReference type="Proteomes" id="UP000324222">
    <property type="component" value="Unassembled WGS sequence"/>
</dbReference>